<evidence type="ECO:0000259" key="2">
    <source>
        <dbReference type="Pfam" id="PF13239"/>
    </source>
</evidence>
<dbReference type="EMBL" id="LVWE01000032">
    <property type="protein sequence ID" value="OAD45064.1"/>
    <property type="molecule type" value="Genomic_DNA"/>
</dbReference>
<evidence type="ECO:0000313" key="3">
    <source>
        <dbReference type="EMBL" id="OAD45064.1"/>
    </source>
</evidence>
<keyword evidence="3" id="KW-0418">Kinase</keyword>
<keyword evidence="1" id="KW-0812">Transmembrane</keyword>
<dbReference type="OrthoDB" id="8965954at2"/>
<feature type="transmembrane region" description="Helical" evidence="1">
    <location>
        <begin position="21"/>
        <end position="39"/>
    </location>
</feature>
<dbReference type="STRING" id="1333662.LPB303_08995"/>
<protein>
    <submittedName>
        <fullName evidence="3">Histidine kinase</fullName>
    </submittedName>
</protein>
<proteinExistence type="predicted"/>
<reference evidence="3 4" key="1">
    <citation type="submission" date="2016-02" db="EMBL/GenBank/DDBJ databases">
        <title>Draft genome sequence of Polaribacter atrinae KACC17473.</title>
        <authorList>
            <person name="Shin S.-K."/>
            <person name="Yi H."/>
        </authorList>
    </citation>
    <scope>NUCLEOTIDE SEQUENCE [LARGE SCALE GENOMIC DNA]</scope>
    <source>
        <strain evidence="3 4">KACC 17473</strain>
    </source>
</reference>
<organism evidence="3 4">
    <name type="scientific">Polaribacter atrinae</name>
    <dbReference type="NCBI Taxonomy" id="1333662"/>
    <lineage>
        <taxon>Bacteria</taxon>
        <taxon>Pseudomonadati</taxon>
        <taxon>Bacteroidota</taxon>
        <taxon>Flavobacteriia</taxon>
        <taxon>Flavobacteriales</taxon>
        <taxon>Flavobacteriaceae</taxon>
    </lineage>
</organism>
<gene>
    <name evidence="3" type="ORF">LPB303_08995</name>
</gene>
<keyword evidence="1" id="KW-0472">Membrane</keyword>
<comment type="caution">
    <text evidence="3">The sequence shown here is derived from an EMBL/GenBank/DDBJ whole genome shotgun (WGS) entry which is preliminary data.</text>
</comment>
<accession>A0A176TB47</accession>
<evidence type="ECO:0000256" key="1">
    <source>
        <dbReference type="SAM" id="Phobius"/>
    </source>
</evidence>
<keyword evidence="4" id="KW-1185">Reference proteome</keyword>
<feature type="domain" description="2TM" evidence="2">
    <location>
        <begin position="13"/>
        <end position="92"/>
    </location>
</feature>
<keyword evidence="1" id="KW-1133">Transmembrane helix</keyword>
<keyword evidence="3" id="KW-0808">Transferase</keyword>
<dbReference type="GO" id="GO:0016301">
    <property type="term" value="F:kinase activity"/>
    <property type="evidence" value="ECO:0007669"/>
    <property type="project" value="UniProtKB-KW"/>
</dbReference>
<sequence length="95" mass="11548">MESNFTEQQRFYKAQKRVKKIKGFYTHLSVYCIIIPVIIFTNLKFEPHFHWFWFSVCGWGTGLFFHWLSVFGFNLLGLGKDWEEKKIQEFMNDKN</sequence>
<name>A0A176TB47_9FLAO</name>
<dbReference type="InterPro" id="IPR025698">
    <property type="entry name" value="2TM_dom"/>
</dbReference>
<dbReference type="AlphaFoldDB" id="A0A176TB47"/>
<dbReference type="RefSeq" id="WP_068449696.1">
    <property type="nucleotide sequence ID" value="NZ_CP150660.1"/>
</dbReference>
<evidence type="ECO:0000313" key="4">
    <source>
        <dbReference type="Proteomes" id="UP000076923"/>
    </source>
</evidence>
<dbReference type="Proteomes" id="UP000076923">
    <property type="component" value="Unassembled WGS sequence"/>
</dbReference>
<dbReference type="Pfam" id="PF13239">
    <property type="entry name" value="2TM"/>
    <property type="match status" value="1"/>
</dbReference>
<feature type="transmembrane region" description="Helical" evidence="1">
    <location>
        <begin position="51"/>
        <end position="76"/>
    </location>
</feature>